<reference evidence="23" key="1">
    <citation type="submission" date="2025-08" db="UniProtKB">
        <authorList>
            <consortium name="RefSeq"/>
        </authorList>
    </citation>
    <scope>IDENTIFICATION</scope>
    <source>
        <tissue evidence="23">Seedling</tissue>
    </source>
</reference>
<dbReference type="InParanoid" id="A0A6P6G810"/>
<proteinExistence type="predicted"/>
<evidence type="ECO:0000256" key="3">
    <source>
        <dbReference type="ARBA" id="ARBA00012513"/>
    </source>
</evidence>
<evidence type="ECO:0000256" key="6">
    <source>
        <dbReference type="ARBA" id="ARBA00022679"/>
    </source>
</evidence>
<evidence type="ECO:0000313" key="23">
    <source>
        <dbReference type="RefSeq" id="XP_024930274.3"/>
    </source>
</evidence>
<dbReference type="InterPro" id="IPR008266">
    <property type="entry name" value="Tyr_kinase_AS"/>
</dbReference>
<dbReference type="GO" id="GO:0005524">
    <property type="term" value="F:ATP binding"/>
    <property type="evidence" value="ECO:0007669"/>
    <property type="project" value="UniProtKB-UniRule"/>
</dbReference>
<dbReference type="SUPFAM" id="SSF52058">
    <property type="entry name" value="L domain-like"/>
    <property type="match status" value="2"/>
</dbReference>
<dbReference type="Gene3D" id="1.10.510.10">
    <property type="entry name" value="Transferase(Phosphotransferase) domain 1"/>
    <property type="match status" value="1"/>
</dbReference>
<evidence type="ECO:0000256" key="19">
    <source>
        <dbReference type="PROSITE-ProRule" id="PRU10141"/>
    </source>
</evidence>
<evidence type="ECO:0000256" key="11">
    <source>
        <dbReference type="ARBA" id="ARBA00022777"/>
    </source>
</evidence>
<evidence type="ECO:0000256" key="13">
    <source>
        <dbReference type="ARBA" id="ARBA00022989"/>
    </source>
</evidence>
<evidence type="ECO:0000256" key="15">
    <source>
        <dbReference type="ARBA" id="ARBA00023170"/>
    </source>
</evidence>
<dbReference type="InterPro" id="IPR051716">
    <property type="entry name" value="Plant_RL_S/T_kinase"/>
</dbReference>
<evidence type="ECO:0000256" key="17">
    <source>
        <dbReference type="ARBA" id="ARBA00047899"/>
    </source>
</evidence>
<dbReference type="Pfam" id="PF00069">
    <property type="entry name" value="Pkinase"/>
    <property type="match status" value="1"/>
</dbReference>
<dbReference type="PROSITE" id="PS00109">
    <property type="entry name" value="PROTEIN_KINASE_TYR"/>
    <property type="match status" value="1"/>
</dbReference>
<dbReference type="AlphaFoldDB" id="A0A6P6G810"/>
<dbReference type="InterPro" id="IPR017441">
    <property type="entry name" value="Protein_kinase_ATP_BS"/>
</dbReference>
<dbReference type="PROSITE" id="PS51450">
    <property type="entry name" value="LRR"/>
    <property type="match status" value="1"/>
</dbReference>
<dbReference type="SUPFAM" id="SSF56112">
    <property type="entry name" value="Protein kinase-like (PK-like)"/>
    <property type="match status" value="1"/>
</dbReference>
<keyword evidence="7 20" id="KW-0812">Transmembrane</keyword>
<dbReference type="Pfam" id="PF08263">
    <property type="entry name" value="LRRNT_2"/>
    <property type="match status" value="1"/>
</dbReference>
<dbReference type="GO" id="GO:0016020">
    <property type="term" value="C:membrane"/>
    <property type="evidence" value="ECO:0007669"/>
    <property type="project" value="UniProtKB-SubCell"/>
</dbReference>
<evidence type="ECO:0000313" key="22">
    <source>
        <dbReference type="Proteomes" id="UP001652623"/>
    </source>
</evidence>
<keyword evidence="4" id="KW-0723">Serine/threonine-protein kinase</keyword>
<name>A0A6P6G810_ZIZJJ</name>
<evidence type="ECO:0000256" key="4">
    <source>
        <dbReference type="ARBA" id="ARBA00022527"/>
    </source>
</evidence>
<organism evidence="22 23">
    <name type="scientific">Ziziphus jujuba</name>
    <name type="common">Chinese jujube</name>
    <name type="synonym">Ziziphus sativa</name>
    <dbReference type="NCBI Taxonomy" id="326968"/>
    <lineage>
        <taxon>Eukaryota</taxon>
        <taxon>Viridiplantae</taxon>
        <taxon>Streptophyta</taxon>
        <taxon>Embryophyta</taxon>
        <taxon>Tracheophyta</taxon>
        <taxon>Spermatophyta</taxon>
        <taxon>Magnoliopsida</taxon>
        <taxon>eudicotyledons</taxon>
        <taxon>Gunneridae</taxon>
        <taxon>Pentapetalae</taxon>
        <taxon>rosids</taxon>
        <taxon>fabids</taxon>
        <taxon>Rosales</taxon>
        <taxon>Rhamnaceae</taxon>
        <taxon>Paliureae</taxon>
        <taxon>Ziziphus</taxon>
    </lineage>
</organism>
<dbReference type="PANTHER" id="PTHR48053">
    <property type="entry name" value="LEUCINE RICH REPEAT FAMILY PROTEIN, EXPRESSED"/>
    <property type="match status" value="1"/>
</dbReference>
<keyword evidence="16" id="KW-0325">Glycoprotein</keyword>
<comment type="subcellular location">
    <subcellularLocation>
        <location evidence="1">Cell membrane</location>
    </subcellularLocation>
    <subcellularLocation>
        <location evidence="2">Membrane</location>
        <topology evidence="2">Single-pass type I membrane protein</topology>
    </subcellularLocation>
</comment>
<accession>A0A6P6G810</accession>
<evidence type="ECO:0000256" key="7">
    <source>
        <dbReference type="ARBA" id="ARBA00022692"/>
    </source>
</evidence>
<dbReference type="InterPro" id="IPR011009">
    <property type="entry name" value="Kinase-like_dom_sf"/>
</dbReference>
<dbReference type="Gene3D" id="3.80.10.10">
    <property type="entry name" value="Ribonuclease Inhibitor"/>
    <property type="match status" value="3"/>
</dbReference>
<dbReference type="InterPro" id="IPR003591">
    <property type="entry name" value="Leu-rich_rpt_typical-subtyp"/>
</dbReference>
<dbReference type="KEGG" id="zju:107420816"/>
<dbReference type="InterPro" id="IPR013210">
    <property type="entry name" value="LRR_N_plant-typ"/>
</dbReference>
<evidence type="ECO:0000256" key="16">
    <source>
        <dbReference type="ARBA" id="ARBA00023180"/>
    </source>
</evidence>
<keyword evidence="22" id="KW-1185">Reference proteome</keyword>
<dbReference type="SUPFAM" id="SSF52047">
    <property type="entry name" value="RNI-like"/>
    <property type="match status" value="1"/>
</dbReference>
<dbReference type="Pfam" id="PF13855">
    <property type="entry name" value="LRR_8"/>
    <property type="match status" value="1"/>
</dbReference>
<dbReference type="Pfam" id="PF00560">
    <property type="entry name" value="LRR_1"/>
    <property type="match status" value="4"/>
</dbReference>
<comment type="catalytic activity">
    <reaction evidence="18">
        <text>L-seryl-[protein] + ATP = O-phospho-L-seryl-[protein] + ADP + H(+)</text>
        <dbReference type="Rhea" id="RHEA:17989"/>
        <dbReference type="Rhea" id="RHEA-COMP:9863"/>
        <dbReference type="Rhea" id="RHEA-COMP:11604"/>
        <dbReference type="ChEBI" id="CHEBI:15378"/>
        <dbReference type="ChEBI" id="CHEBI:29999"/>
        <dbReference type="ChEBI" id="CHEBI:30616"/>
        <dbReference type="ChEBI" id="CHEBI:83421"/>
        <dbReference type="ChEBI" id="CHEBI:456216"/>
        <dbReference type="EC" id="2.7.11.1"/>
    </reaction>
</comment>
<feature type="transmembrane region" description="Helical" evidence="20">
    <location>
        <begin position="756"/>
        <end position="778"/>
    </location>
</feature>
<dbReference type="InterPro" id="IPR055414">
    <property type="entry name" value="LRR_R13L4/SHOC2-like"/>
</dbReference>
<evidence type="ECO:0000256" key="2">
    <source>
        <dbReference type="ARBA" id="ARBA00004479"/>
    </source>
</evidence>
<evidence type="ECO:0000256" key="18">
    <source>
        <dbReference type="ARBA" id="ARBA00048679"/>
    </source>
</evidence>
<gene>
    <name evidence="23" type="primary">LOC107420816</name>
</gene>
<dbReference type="Gene3D" id="3.30.200.20">
    <property type="entry name" value="Phosphorylase Kinase, domain 1"/>
    <property type="match status" value="1"/>
</dbReference>
<dbReference type="EC" id="2.7.11.1" evidence="3"/>
<keyword evidence="12 19" id="KW-0067">ATP-binding</keyword>
<dbReference type="GO" id="GO:0004674">
    <property type="term" value="F:protein serine/threonine kinase activity"/>
    <property type="evidence" value="ECO:0007669"/>
    <property type="project" value="UniProtKB-KW"/>
</dbReference>
<dbReference type="GeneID" id="107420816"/>
<keyword evidence="14 20" id="KW-0472">Membrane</keyword>
<dbReference type="PROSITE" id="PS50011">
    <property type="entry name" value="PROTEIN_KINASE_DOM"/>
    <property type="match status" value="1"/>
</dbReference>
<evidence type="ECO:0000256" key="10">
    <source>
        <dbReference type="ARBA" id="ARBA00022741"/>
    </source>
</evidence>
<keyword evidence="10 19" id="KW-0547">Nucleotide-binding</keyword>
<dbReference type="Proteomes" id="UP001652623">
    <property type="component" value="Chromosome 5"/>
</dbReference>
<dbReference type="InterPro" id="IPR001611">
    <property type="entry name" value="Leu-rich_rpt"/>
</dbReference>
<evidence type="ECO:0000256" key="20">
    <source>
        <dbReference type="SAM" id="Phobius"/>
    </source>
</evidence>
<evidence type="ECO:0000256" key="5">
    <source>
        <dbReference type="ARBA" id="ARBA00022614"/>
    </source>
</evidence>
<dbReference type="InterPro" id="IPR032675">
    <property type="entry name" value="LRR_dom_sf"/>
</dbReference>
<feature type="binding site" evidence="19">
    <location>
        <position position="850"/>
    </location>
    <ligand>
        <name>ATP</name>
        <dbReference type="ChEBI" id="CHEBI:30616"/>
    </ligand>
</feature>
<comment type="catalytic activity">
    <reaction evidence="17">
        <text>L-threonyl-[protein] + ATP = O-phospho-L-threonyl-[protein] + ADP + H(+)</text>
        <dbReference type="Rhea" id="RHEA:46608"/>
        <dbReference type="Rhea" id="RHEA-COMP:11060"/>
        <dbReference type="Rhea" id="RHEA-COMP:11605"/>
        <dbReference type="ChEBI" id="CHEBI:15378"/>
        <dbReference type="ChEBI" id="CHEBI:30013"/>
        <dbReference type="ChEBI" id="CHEBI:30616"/>
        <dbReference type="ChEBI" id="CHEBI:61977"/>
        <dbReference type="ChEBI" id="CHEBI:456216"/>
        <dbReference type="EC" id="2.7.11.1"/>
    </reaction>
</comment>
<evidence type="ECO:0000256" key="12">
    <source>
        <dbReference type="ARBA" id="ARBA00022840"/>
    </source>
</evidence>
<keyword evidence="11" id="KW-0418">Kinase</keyword>
<keyword evidence="9" id="KW-0677">Repeat</keyword>
<dbReference type="PRINTS" id="PR00019">
    <property type="entry name" value="LEURICHRPT"/>
</dbReference>
<evidence type="ECO:0000256" key="1">
    <source>
        <dbReference type="ARBA" id="ARBA00004236"/>
    </source>
</evidence>
<dbReference type="PROSITE" id="PS00107">
    <property type="entry name" value="PROTEIN_KINASE_ATP"/>
    <property type="match status" value="1"/>
</dbReference>
<keyword evidence="5" id="KW-0433">Leucine-rich repeat</keyword>
<feature type="transmembrane region" description="Helical" evidence="20">
    <location>
        <begin position="36"/>
        <end position="57"/>
    </location>
</feature>
<keyword evidence="6" id="KW-0808">Transferase</keyword>
<sequence>MRSTVNECGPDSVKIEGLSIIVVMASLFANPMPKKILLLILFAFYMCLLGLSSSGYFKTVSFVVAAAKNDKTTQGKEAEALMKWKLSLDNQSQHRLSSWVWVGGSNHCNWVGVACDESRSVTHLNLPSTSLNGTLQNLSFSSFPNIISINLSQNHLYGDIPLGLYNLSKLINLDLSNNRLSGFLSRTVASLSIISTFNVSGNGLSGSIPHEIGKMKSLTELDLRANNLTGPIPSSIGNLTNIVRLYLHLNSLSGHIPPEIGNLGKLFDVWLSKNELSGEIPREIGNMRNIGFLALDTNNLYGSLPASLGNLTNLVGIYIYDNRLSGHIPREIGNLTNLSYLELLSNQFSGNIPREIGILKKLSILMLPQNQLSGNIPREIGYLSNLECLDLATNNLSGSLPASIGNLTNLKRLFLTYNQLNGSLPLEMNELTNLTSLKLSYNNFSGQLPQQICGAGSLENFTIAGNHFTGPVPKSLKNCSSLFRVRLQGNQLTGNLIEDFGIYPHLNYIDLSGNKFHGELSPKWGQCHNLTYLNISNNKISGSISPALGEATRLQGLDLSSNHLSGKIPEELGNLKLLLKLILSDNQLYGEIPSRFGMLADLQKLNLAINNLNGSIPKELGGCFNLLELNLGKNKLAGSVPFEIASMYALEILDLSSNLLTGEIPPPFGQMKRLETLNLSHNFLSSSIPVFDEMSSLISVDMSYNQLEGPIPNSKAFREAPFEAFRSNKGLCGNTAGLKPCPKITQNLQGRKVNKVIIVLPLSCCLLFLSIIYGFLYIRHRRARKIENSPYPQTQNENLFAIWSYDGKIVYQDIIEATEEFDSKYCVGEGGYGSVYKAELSSGQVVAVKKLQTNVDGGMSHLKAFTSEIHALTKIQHRNIVKLYGFCSHPRHSFLVYEFLEGGSVRDVLSNEEKARSFEWRKRVNVLKGVANALSYMHHDCSPPIIHQDISSQNILLNEQYDEVRVSDFGTARILKTESSNWTSFAVTFGYAAPELAYTMEVNQKSDVYSFGVVTLEILMGKHPGDLISSISSTPSSSSSQHGEVSLVDILDQRILAPTHDDEVAGEVASLAKIALACLNGCAQCRPTMKEISQELMLTRKLHLSKVPLHLITLPASSI</sequence>
<evidence type="ECO:0000256" key="8">
    <source>
        <dbReference type="ARBA" id="ARBA00022729"/>
    </source>
</evidence>
<keyword evidence="15" id="KW-0675">Receptor</keyword>
<keyword evidence="8" id="KW-0732">Signal</keyword>
<dbReference type="Pfam" id="PF23598">
    <property type="entry name" value="LRR_14"/>
    <property type="match status" value="1"/>
</dbReference>
<dbReference type="PANTHER" id="PTHR48053:SF168">
    <property type="entry name" value="LRR RECEPTOR-LIKE KINASE FAMILY PROTEIN"/>
    <property type="match status" value="1"/>
</dbReference>
<dbReference type="SMART" id="SM00369">
    <property type="entry name" value="LRR_TYP"/>
    <property type="match status" value="10"/>
</dbReference>
<evidence type="ECO:0000256" key="14">
    <source>
        <dbReference type="ARBA" id="ARBA00023136"/>
    </source>
</evidence>
<feature type="domain" description="Protein kinase" evidence="21">
    <location>
        <begin position="821"/>
        <end position="1098"/>
    </location>
</feature>
<dbReference type="SMART" id="SM00365">
    <property type="entry name" value="LRR_SD22"/>
    <property type="match status" value="7"/>
</dbReference>
<evidence type="ECO:0000259" key="21">
    <source>
        <dbReference type="PROSITE" id="PS50011"/>
    </source>
</evidence>
<protein>
    <recommendedName>
        <fullName evidence="3">non-specific serine/threonine protein kinase</fullName>
        <ecNumber evidence="3">2.7.11.1</ecNumber>
    </recommendedName>
</protein>
<dbReference type="RefSeq" id="XP_024930274.3">
    <property type="nucleotide sequence ID" value="XM_025074506.3"/>
</dbReference>
<keyword evidence="13 20" id="KW-1133">Transmembrane helix</keyword>
<dbReference type="InterPro" id="IPR000719">
    <property type="entry name" value="Prot_kinase_dom"/>
</dbReference>
<evidence type="ECO:0000256" key="9">
    <source>
        <dbReference type="ARBA" id="ARBA00022737"/>
    </source>
</evidence>